<keyword evidence="2" id="KW-1185">Reference proteome</keyword>
<sequence length="105" mass="11348">MDHVIALDYCSDGDKVHGGGKDADMVDMSSNRSYATPEKAATYRAFVSSSTWYAGCADGHFFWAGPDRHSVAEAEADADQHNRIKHGGERSAIVLCNLDGVLKNT</sequence>
<comment type="caution">
    <text evidence="1">The sequence shown here is derived from an EMBL/GenBank/DDBJ whole genome shotgun (WGS) entry which is preliminary data.</text>
</comment>
<proteinExistence type="predicted"/>
<gene>
    <name evidence="1" type="ORF">ACFO3E_09420</name>
</gene>
<name>A0ABV9F013_9SPHN</name>
<organism evidence="1 2">
    <name type="scientific">Sphingobium tyrosinilyticum</name>
    <dbReference type="NCBI Taxonomy" id="2715436"/>
    <lineage>
        <taxon>Bacteria</taxon>
        <taxon>Pseudomonadati</taxon>
        <taxon>Pseudomonadota</taxon>
        <taxon>Alphaproteobacteria</taxon>
        <taxon>Sphingomonadales</taxon>
        <taxon>Sphingomonadaceae</taxon>
        <taxon>Sphingobium</taxon>
    </lineage>
</organism>
<evidence type="ECO:0000313" key="2">
    <source>
        <dbReference type="Proteomes" id="UP001595957"/>
    </source>
</evidence>
<accession>A0ABV9F013</accession>
<reference evidence="2" key="1">
    <citation type="journal article" date="2019" name="Int. J. Syst. Evol. Microbiol.">
        <title>The Global Catalogue of Microorganisms (GCM) 10K type strain sequencing project: providing services to taxonomists for standard genome sequencing and annotation.</title>
        <authorList>
            <consortium name="The Broad Institute Genomics Platform"/>
            <consortium name="The Broad Institute Genome Sequencing Center for Infectious Disease"/>
            <person name="Wu L."/>
            <person name="Ma J."/>
        </authorList>
    </citation>
    <scope>NUCLEOTIDE SEQUENCE [LARGE SCALE GENOMIC DNA]</scope>
    <source>
        <strain evidence="2">NBRC 103632</strain>
    </source>
</reference>
<dbReference type="Proteomes" id="UP001595957">
    <property type="component" value="Unassembled WGS sequence"/>
</dbReference>
<evidence type="ECO:0000313" key="1">
    <source>
        <dbReference type="EMBL" id="MFC4594409.1"/>
    </source>
</evidence>
<dbReference type="RefSeq" id="WP_380804113.1">
    <property type="nucleotide sequence ID" value="NZ_JBHSFZ010000015.1"/>
</dbReference>
<protein>
    <submittedName>
        <fullName evidence="1">Uncharacterized protein</fullName>
    </submittedName>
</protein>
<dbReference type="EMBL" id="JBHSFZ010000015">
    <property type="protein sequence ID" value="MFC4594409.1"/>
    <property type="molecule type" value="Genomic_DNA"/>
</dbReference>